<dbReference type="InterPro" id="IPR000515">
    <property type="entry name" value="MetI-like"/>
</dbReference>
<organism evidence="9 10">
    <name type="scientific">Paenibacillus contaminans</name>
    <dbReference type="NCBI Taxonomy" id="450362"/>
    <lineage>
        <taxon>Bacteria</taxon>
        <taxon>Bacillati</taxon>
        <taxon>Bacillota</taxon>
        <taxon>Bacilli</taxon>
        <taxon>Bacillales</taxon>
        <taxon>Paenibacillaceae</taxon>
        <taxon>Paenibacillus</taxon>
    </lineage>
</organism>
<sequence length="292" mass="32665">MNLIRQIVKARWAYFFLLPAYFFFVIFTFVPILRGLSFSFYDVKLSGKTWVGLGNFEKLYDDAAFWKSLTNTVLIVLGVVPAGLVLSLGIAVLVFPLSRRLQTFYRMAFYLPVVASGVVLSMVWIWILHPTYGLLNYLIGLFGFEPVAWLGTPGKALMSIITVVVTFIIGQPIILFLAALGGIPSDLYESAMIDGANAWKRFIRITLPLLKPTTLFVVVTKTIAVFQVFVVILLLTGGGPANSTQTIVFRIYQTAFDFFNFGYASALGVVLLAIVCFITWINFRLLGRDTEY</sequence>
<dbReference type="Proteomes" id="UP000250369">
    <property type="component" value="Unassembled WGS sequence"/>
</dbReference>
<reference evidence="9 10" key="1">
    <citation type="journal article" date="2009" name="Int. J. Syst. Evol. Microbiol.">
        <title>Paenibacillus contaminans sp. nov., isolated from a contaminated laboratory plate.</title>
        <authorList>
            <person name="Chou J.H."/>
            <person name="Lee J.H."/>
            <person name="Lin M.C."/>
            <person name="Chang P.S."/>
            <person name="Arun A.B."/>
            <person name="Young C.C."/>
            <person name="Chen W.M."/>
        </authorList>
    </citation>
    <scope>NUCLEOTIDE SEQUENCE [LARGE SCALE GENOMIC DNA]</scope>
    <source>
        <strain evidence="9 10">CKOBP-6</strain>
    </source>
</reference>
<dbReference type="EMBL" id="QMFB01000045">
    <property type="protein sequence ID" value="RAV10149.1"/>
    <property type="molecule type" value="Genomic_DNA"/>
</dbReference>
<dbReference type="SUPFAM" id="SSF161098">
    <property type="entry name" value="MetI-like"/>
    <property type="match status" value="1"/>
</dbReference>
<proteinExistence type="inferred from homology"/>
<dbReference type="GO" id="GO:0055085">
    <property type="term" value="P:transmembrane transport"/>
    <property type="evidence" value="ECO:0007669"/>
    <property type="project" value="InterPro"/>
</dbReference>
<protein>
    <submittedName>
        <fullName evidence="9">Sugar ABC transporter permease</fullName>
    </submittedName>
</protein>
<dbReference type="PANTHER" id="PTHR30193">
    <property type="entry name" value="ABC TRANSPORTER PERMEASE PROTEIN"/>
    <property type="match status" value="1"/>
</dbReference>
<dbReference type="GO" id="GO:0005886">
    <property type="term" value="C:plasma membrane"/>
    <property type="evidence" value="ECO:0007669"/>
    <property type="project" value="UniProtKB-SubCell"/>
</dbReference>
<evidence type="ECO:0000256" key="4">
    <source>
        <dbReference type="ARBA" id="ARBA00022692"/>
    </source>
</evidence>
<evidence type="ECO:0000313" key="10">
    <source>
        <dbReference type="Proteomes" id="UP000250369"/>
    </source>
</evidence>
<feature type="transmembrane region" description="Helical" evidence="7">
    <location>
        <begin position="73"/>
        <end position="95"/>
    </location>
</feature>
<dbReference type="OrthoDB" id="9809173at2"/>
<feature type="transmembrane region" description="Helical" evidence="7">
    <location>
        <begin position="258"/>
        <end position="283"/>
    </location>
</feature>
<comment type="subcellular location">
    <subcellularLocation>
        <location evidence="1 7">Cell membrane</location>
        <topology evidence="1 7">Multi-pass membrane protein</topology>
    </subcellularLocation>
</comment>
<dbReference type="PANTHER" id="PTHR30193:SF37">
    <property type="entry name" value="INNER MEMBRANE ABC TRANSPORTER PERMEASE PROTEIN YCJO"/>
    <property type="match status" value="1"/>
</dbReference>
<evidence type="ECO:0000256" key="1">
    <source>
        <dbReference type="ARBA" id="ARBA00004651"/>
    </source>
</evidence>
<gene>
    <name evidence="9" type="ORF">DQG23_38550</name>
</gene>
<keyword evidence="4 7" id="KW-0812">Transmembrane</keyword>
<keyword evidence="10" id="KW-1185">Reference proteome</keyword>
<evidence type="ECO:0000256" key="3">
    <source>
        <dbReference type="ARBA" id="ARBA00022475"/>
    </source>
</evidence>
<keyword evidence="2 7" id="KW-0813">Transport</keyword>
<dbReference type="InterPro" id="IPR051393">
    <property type="entry name" value="ABC_transporter_permease"/>
</dbReference>
<feature type="transmembrane region" description="Helical" evidence="7">
    <location>
        <begin position="215"/>
        <end position="237"/>
    </location>
</feature>
<dbReference type="Pfam" id="PF00528">
    <property type="entry name" value="BPD_transp_1"/>
    <property type="match status" value="1"/>
</dbReference>
<evidence type="ECO:0000259" key="8">
    <source>
        <dbReference type="PROSITE" id="PS50928"/>
    </source>
</evidence>
<evidence type="ECO:0000256" key="2">
    <source>
        <dbReference type="ARBA" id="ARBA00022448"/>
    </source>
</evidence>
<dbReference type="RefSeq" id="WP_113036365.1">
    <property type="nucleotide sequence ID" value="NZ_QMFB01000045.1"/>
</dbReference>
<dbReference type="CDD" id="cd06261">
    <property type="entry name" value="TM_PBP2"/>
    <property type="match status" value="1"/>
</dbReference>
<feature type="transmembrane region" description="Helical" evidence="7">
    <location>
        <begin position="134"/>
        <end position="152"/>
    </location>
</feature>
<dbReference type="InterPro" id="IPR035906">
    <property type="entry name" value="MetI-like_sf"/>
</dbReference>
<dbReference type="PROSITE" id="PS50928">
    <property type="entry name" value="ABC_TM1"/>
    <property type="match status" value="1"/>
</dbReference>
<comment type="similarity">
    <text evidence="7">Belongs to the binding-protein-dependent transport system permease family.</text>
</comment>
<dbReference type="AlphaFoldDB" id="A0A329LQY3"/>
<keyword evidence="5 7" id="KW-1133">Transmembrane helix</keyword>
<evidence type="ECO:0000256" key="5">
    <source>
        <dbReference type="ARBA" id="ARBA00022989"/>
    </source>
</evidence>
<feature type="transmembrane region" description="Helical" evidence="7">
    <location>
        <begin position="159"/>
        <end position="183"/>
    </location>
</feature>
<feature type="transmembrane region" description="Helical" evidence="7">
    <location>
        <begin position="12"/>
        <end position="33"/>
    </location>
</feature>
<evidence type="ECO:0000256" key="7">
    <source>
        <dbReference type="RuleBase" id="RU363032"/>
    </source>
</evidence>
<dbReference type="Gene3D" id="1.10.3720.10">
    <property type="entry name" value="MetI-like"/>
    <property type="match status" value="1"/>
</dbReference>
<evidence type="ECO:0000313" key="9">
    <source>
        <dbReference type="EMBL" id="RAV10149.1"/>
    </source>
</evidence>
<feature type="domain" description="ABC transmembrane type-1" evidence="8">
    <location>
        <begin position="69"/>
        <end position="282"/>
    </location>
</feature>
<feature type="transmembrane region" description="Helical" evidence="7">
    <location>
        <begin position="107"/>
        <end position="128"/>
    </location>
</feature>
<keyword evidence="6 7" id="KW-0472">Membrane</keyword>
<name>A0A329LQY3_9BACL</name>
<comment type="caution">
    <text evidence="9">The sequence shown here is derived from an EMBL/GenBank/DDBJ whole genome shotgun (WGS) entry which is preliminary data.</text>
</comment>
<evidence type="ECO:0000256" key="6">
    <source>
        <dbReference type="ARBA" id="ARBA00023136"/>
    </source>
</evidence>
<keyword evidence="3" id="KW-1003">Cell membrane</keyword>
<accession>A0A329LQY3</accession>